<protein>
    <recommendedName>
        <fullName evidence="4">J domain-containing protein</fullName>
    </recommendedName>
</protein>
<evidence type="ECO:0008006" key="4">
    <source>
        <dbReference type="Google" id="ProtNLM"/>
    </source>
</evidence>
<sequence length="393" mass="43075">MSPEHDNDLFGDEIDYEKYWRDLYHQSRRGFEDLISFSDGWIHRLCAENDNLQRQLLRAQKEIAALKKTSTPPPTASAETAPPRETNEQRATESPDHQPSAGDKCNGDTPPAPQPPLQQPKPTQANTNPFGRKPGSDNWAETFKEAGGEKRKRDDAPPEEGGAPSPKRSSASATPPTSPPPRSTRSGAFDASKFFDKDADARREEAAHLAAQKARAEEGRAWREARDRRHRQQSAPPPPPPPPRHQTARPSPMAANSPLRDGPPAFSRLGVFTTQALAWHETVSSSLSQRDNFPAPPAFPRSAFGPTTLYTPNEGLACSNARCKANKSAAGEGVCECSIRKAVSISLGREVSEKKAALKALRVAVHPDRWVGRGEEMAREVFVVVDGMYEGAR</sequence>
<feature type="compositionally biased region" description="Basic and acidic residues" evidence="1">
    <location>
        <begin position="142"/>
        <end position="156"/>
    </location>
</feature>
<dbReference type="OrthoDB" id="3650545at2759"/>
<reference evidence="2 3" key="1">
    <citation type="submission" date="2021-01" db="EMBL/GenBank/DDBJ databases">
        <title>Cercospora kikuchii MAFF 305040 whole genome shotgun sequence.</title>
        <authorList>
            <person name="Kashiwa T."/>
            <person name="Suzuki T."/>
        </authorList>
    </citation>
    <scope>NUCLEOTIDE SEQUENCE [LARGE SCALE GENOMIC DNA]</scope>
    <source>
        <strain evidence="2 3">MAFF 305040</strain>
    </source>
</reference>
<comment type="caution">
    <text evidence="2">The sequence shown here is derived from an EMBL/GenBank/DDBJ whole genome shotgun (WGS) entry which is preliminary data.</text>
</comment>
<dbReference type="PRINTS" id="PR01217">
    <property type="entry name" value="PRICHEXTENSN"/>
</dbReference>
<evidence type="ECO:0000256" key="1">
    <source>
        <dbReference type="SAM" id="MobiDB-lite"/>
    </source>
</evidence>
<dbReference type="RefSeq" id="XP_044652709.1">
    <property type="nucleotide sequence ID" value="XM_044796774.1"/>
</dbReference>
<evidence type="ECO:0000313" key="3">
    <source>
        <dbReference type="Proteomes" id="UP000825890"/>
    </source>
</evidence>
<feature type="compositionally biased region" description="Pro residues" evidence="1">
    <location>
        <begin position="235"/>
        <end position="244"/>
    </location>
</feature>
<feature type="compositionally biased region" description="Basic and acidic residues" evidence="1">
    <location>
        <begin position="214"/>
        <end position="227"/>
    </location>
</feature>
<feature type="compositionally biased region" description="Low complexity" evidence="1">
    <location>
        <begin position="163"/>
        <end position="175"/>
    </location>
</feature>
<proteinExistence type="predicted"/>
<name>A0A9P3FC29_9PEZI</name>
<feature type="compositionally biased region" description="Low complexity" evidence="1">
    <location>
        <begin position="66"/>
        <end position="84"/>
    </location>
</feature>
<gene>
    <name evidence="2" type="ORF">CKM354_000164500</name>
</gene>
<dbReference type="EMBL" id="BOLY01000001">
    <property type="protein sequence ID" value="GIZ38222.1"/>
    <property type="molecule type" value="Genomic_DNA"/>
</dbReference>
<feature type="compositionally biased region" description="Basic and acidic residues" evidence="1">
    <location>
        <begin position="193"/>
        <end position="207"/>
    </location>
</feature>
<feature type="compositionally biased region" description="Pro residues" evidence="1">
    <location>
        <begin position="110"/>
        <end position="119"/>
    </location>
</feature>
<evidence type="ECO:0000313" key="2">
    <source>
        <dbReference type="EMBL" id="GIZ38222.1"/>
    </source>
</evidence>
<dbReference type="Proteomes" id="UP000825890">
    <property type="component" value="Unassembled WGS sequence"/>
</dbReference>
<feature type="region of interest" description="Disordered" evidence="1">
    <location>
        <begin position="63"/>
        <end position="267"/>
    </location>
</feature>
<dbReference type="AlphaFoldDB" id="A0A9P3FC29"/>
<accession>A0A9P3FC29</accession>
<dbReference type="GeneID" id="68287220"/>
<keyword evidence="3" id="KW-1185">Reference proteome</keyword>
<feature type="compositionally biased region" description="Basic and acidic residues" evidence="1">
    <location>
        <begin position="85"/>
        <end position="96"/>
    </location>
</feature>
<organism evidence="2 3">
    <name type="scientific">Cercospora kikuchii</name>
    <dbReference type="NCBI Taxonomy" id="84275"/>
    <lineage>
        <taxon>Eukaryota</taxon>
        <taxon>Fungi</taxon>
        <taxon>Dikarya</taxon>
        <taxon>Ascomycota</taxon>
        <taxon>Pezizomycotina</taxon>
        <taxon>Dothideomycetes</taxon>
        <taxon>Dothideomycetidae</taxon>
        <taxon>Mycosphaerellales</taxon>
        <taxon>Mycosphaerellaceae</taxon>
        <taxon>Cercospora</taxon>
    </lineage>
</organism>
<feature type="compositionally biased region" description="Low complexity" evidence="1">
    <location>
        <begin position="183"/>
        <end position="192"/>
    </location>
</feature>